<dbReference type="CDD" id="cd00377">
    <property type="entry name" value="ICL_PEPM"/>
    <property type="match status" value="1"/>
</dbReference>
<reference evidence="2 3" key="1">
    <citation type="submission" date="2017-08" db="EMBL/GenBank/DDBJ databases">
        <title>Complete Genome Sequence of Streptomyces formicae KY5, the formicamycin producer.</title>
        <authorList>
            <person name="Holmes N.A."/>
            <person name="Devine R."/>
            <person name="Qin Z."/>
            <person name="Seipke R.F."/>
            <person name="Wilkinson B."/>
            <person name="Hutchings M.I."/>
        </authorList>
    </citation>
    <scope>NUCLEOTIDE SEQUENCE [LARGE SCALE GENOMIC DNA]</scope>
    <source>
        <strain evidence="2 3">KY5</strain>
    </source>
</reference>
<dbReference type="KEGG" id="sfk:KY5_2629c"/>
<dbReference type="InterPro" id="IPR015813">
    <property type="entry name" value="Pyrv/PenolPyrv_kinase-like_dom"/>
</dbReference>
<dbReference type="Pfam" id="PF13714">
    <property type="entry name" value="PEP_mutase"/>
    <property type="match status" value="1"/>
</dbReference>
<feature type="region of interest" description="Disordered" evidence="1">
    <location>
        <begin position="20"/>
        <end position="49"/>
    </location>
</feature>
<dbReference type="AlphaFoldDB" id="A0A291Q832"/>
<dbReference type="EMBL" id="CP022685">
    <property type="protein sequence ID" value="ATL27647.1"/>
    <property type="molecule type" value="Genomic_DNA"/>
</dbReference>
<evidence type="ECO:0000256" key="1">
    <source>
        <dbReference type="SAM" id="MobiDB-lite"/>
    </source>
</evidence>
<dbReference type="GO" id="GO:0008807">
    <property type="term" value="F:carboxyvinyl-carboxyphosphonate phosphorylmutase activity"/>
    <property type="evidence" value="ECO:0007669"/>
    <property type="project" value="UniProtKB-EC"/>
</dbReference>
<dbReference type="SUPFAM" id="SSF51621">
    <property type="entry name" value="Phosphoenolpyruvate/pyruvate domain"/>
    <property type="match status" value="1"/>
</dbReference>
<dbReference type="PANTHER" id="PTHR42905:SF16">
    <property type="entry name" value="CARBOXYPHOSPHONOENOLPYRUVATE PHOSPHONOMUTASE-LIKE PROTEIN (AFU_ORTHOLOGUE AFUA_5G07230)"/>
    <property type="match status" value="1"/>
</dbReference>
<name>A0A291Q832_9ACTN</name>
<organism evidence="2 3">
    <name type="scientific">Streptomyces formicae</name>
    <dbReference type="NCBI Taxonomy" id="1616117"/>
    <lineage>
        <taxon>Bacteria</taxon>
        <taxon>Bacillati</taxon>
        <taxon>Actinomycetota</taxon>
        <taxon>Actinomycetes</taxon>
        <taxon>Kitasatosporales</taxon>
        <taxon>Streptomycetaceae</taxon>
        <taxon>Streptomyces</taxon>
    </lineage>
</organism>
<keyword evidence="3" id="KW-1185">Reference proteome</keyword>
<gene>
    <name evidence="2" type="ORF">KY5_2629c</name>
</gene>
<dbReference type="Gene3D" id="3.20.20.60">
    <property type="entry name" value="Phosphoenolpyruvate-binding domains"/>
    <property type="match status" value="1"/>
</dbReference>
<dbReference type="InterPro" id="IPR040442">
    <property type="entry name" value="Pyrv_kinase-like_dom_sf"/>
</dbReference>
<evidence type="ECO:0000313" key="2">
    <source>
        <dbReference type="EMBL" id="ATL27647.1"/>
    </source>
</evidence>
<sequence length="330" mass="34086">MVSLMCSMVKQTTDECAPALLEEPRGPLVTSPSARSDAPTGRTSARTEASRPYVRAMTLRYEEFRDLHHRTGAPLVLPNAWDHASAAALIAAGFRAIGTTSLGVAAAAGLPDGAGAARADTVRLARGLARTDALVTVDIEGGFSDRPEEVATLVRELADAGVVGVNIEDGRPDGTLRETGHQSEILRAVRESVSDRLFVNARTDTYWLPGAGAAAETADRLAAYQQAGADGVFVPGLWDVRAVAELVAGLGATPLNVLHAPEGPSLAELAEAGVRRVSTGSLLFRAALGAAVAAAESVARGVPVPARVPSYDETQALSDAAAPWASAPGQ</sequence>
<proteinExistence type="predicted"/>
<dbReference type="Proteomes" id="UP000221011">
    <property type="component" value="Chromosome"/>
</dbReference>
<evidence type="ECO:0000313" key="3">
    <source>
        <dbReference type="Proteomes" id="UP000221011"/>
    </source>
</evidence>
<accession>A0A291Q832</accession>
<protein>
    <submittedName>
        <fullName evidence="2">Putative carboxyvinyl-carboxyphosphonate phosphorylmutase</fullName>
        <ecNumber evidence="2">2.7.8.23</ecNumber>
    </submittedName>
</protein>
<dbReference type="InterPro" id="IPR039556">
    <property type="entry name" value="ICL/PEPM"/>
</dbReference>
<keyword evidence="2" id="KW-0808">Transferase</keyword>
<dbReference type="PANTHER" id="PTHR42905">
    <property type="entry name" value="PHOSPHOENOLPYRUVATE CARBOXYLASE"/>
    <property type="match status" value="1"/>
</dbReference>
<dbReference type="EC" id="2.7.8.23" evidence="2"/>